<evidence type="ECO:0000259" key="1">
    <source>
        <dbReference type="PROSITE" id="PS51186"/>
    </source>
</evidence>
<accession>A0A1V4ER05</accession>
<evidence type="ECO:0000313" key="3">
    <source>
        <dbReference type="Proteomes" id="UP000190229"/>
    </source>
</evidence>
<evidence type="ECO:0000313" key="2">
    <source>
        <dbReference type="EMBL" id="OPG15357.1"/>
    </source>
</evidence>
<dbReference type="PROSITE" id="PS51186">
    <property type="entry name" value="GNAT"/>
    <property type="match status" value="1"/>
</dbReference>
<dbReference type="AlphaFoldDB" id="A0A1V4ER05"/>
<dbReference type="InterPro" id="IPR000182">
    <property type="entry name" value="GNAT_dom"/>
</dbReference>
<sequence length="122" mass="13962">MPYGCPQKKNSIEFFNEKYSSSNTALYLFQDNDEAIGVIGIKRTKQATAEILHIAVEGTRRNRGIGRQMIEELLKTEDISELCAETDKDAVDFYRRCGFTVRSLGEKYPGTERFLCTLKERP</sequence>
<name>A0A1V4ER05_9BACL</name>
<organism evidence="2 3">
    <name type="scientific">Ferroacidibacillus organovorans</name>
    <dbReference type="NCBI Taxonomy" id="1765683"/>
    <lineage>
        <taxon>Bacteria</taxon>
        <taxon>Bacillati</taxon>
        <taxon>Bacillota</taxon>
        <taxon>Bacilli</taxon>
        <taxon>Bacillales</taxon>
        <taxon>Alicyclobacillaceae</taxon>
        <taxon>Ferroacidibacillus</taxon>
    </lineage>
</organism>
<dbReference type="EMBL" id="MWPS01000038">
    <property type="protein sequence ID" value="OPG15357.1"/>
    <property type="molecule type" value="Genomic_DNA"/>
</dbReference>
<dbReference type="Proteomes" id="UP000190229">
    <property type="component" value="Unassembled WGS sequence"/>
</dbReference>
<dbReference type="Gene3D" id="3.40.630.30">
    <property type="match status" value="1"/>
</dbReference>
<proteinExistence type="predicted"/>
<dbReference type="Pfam" id="PF13508">
    <property type="entry name" value="Acetyltransf_7"/>
    <property type="match status" value="1"/>
</dbReference>
<dbReference type="SUPFAM" id="SSF55729">
    <property type="entry name" value="Acyl-CoA N-acyltransferases (Nat)"/>
    <property type="match status" value="1"/>
</dbReference>
<feature type="domain" description="N-acetyltransferase" evidence="1">
    <location>
        <begin position="1"/>
        <end position="122"/>
    </location>
</feature>
<gene>
    <name evidence="2" type="ORF">B2M26_12945</name>
</gene>
<dbReference type="InterPro" id="IPR016181">
    <property type="entry name" value="Acyl_CoA_acyltransferase"/>
</dbReference>
<comment type="caution">
    <text evidence="2">The sequence shown here is derived from an EMBL/GenBank/DDBJ whole genome shotgun (WGS) entry which is preliminary data.</text>
</comment>
<dbReference type="GO" id="GO:0016747">
    <property type="term" value="F:acyltransferase activity, transferring groups other than amino-acyl groups"/>
    <property type="evidence" value="ECO:0007669"/>
    <property type="project" value="InterPro"/>
</dbReference>
<dbReference type="RefSeq" id="WP_079291627.1">
    <property type="nucleotide sequence ID" value="NZ_MWPS01000038.1"/>
</dbReference>
<protein>
    <recommendedName>
        <fullName evidence="1">N-acetyltransferase domain-containing protein</fullName>
    </recommendedName>
</protein>
<reference evidence="2 3" key="1">
    <citation type="submission" date="2017-02" db="EMBL/GenBank/DDBJ databases">
        <title>Draft genome of Acidibacillus ferrooxidans Huett2.</title>
        <authorList>
            <person name="Schopf S."/>
        </authorList>
    </citation>
    <scope>NUCLEOTIDE SEQUENCE [LARGE SCALE GENOMIC DNA]</scope>
    <source>
        <strain evidence="2 3">Huett2</strain>
    </source>
</reference>
<keyword evidence="3" id="KW-1185">Reference proteome</keyword>
<dbReference type="CDD" id="cd04301">
    <property type="entry name" value="NAT_SF"/>
    <property type="match status" value="1"/>
</dbReference>